<comment type="caution">
    <text evidence="1">The sequence shown here is derived from an EMBL/GenBank/DDBJ whole genome shotgun (WGS) entry which is preliminary data.</text>
</comment>
<organism evidence="1">
    <name type="scientific">marine sediment metagenome</name>
    <dbReference type="NCBI Taxonomy" id="412755"/>
    <lineage>
        <taxon>unclassified sequences</taxon>
        <taxon>metagenomes</taxon>
        <taxon>ecological metagenomes</taxon>
    </lineage>
</organism>
<dbReference type="EMBL" id="BARV01040330">
    <property type="protein sequence ID" value="GAI52969.1"/>
    <property type="molecule type" value="Genomic_DNA"/>
</dbReference>
<feature type="non-terminal residue" evidence="1">
    <location>
        <position position="1"/>
    </location>
</feature>
<accession>X1RBL8</accession>
<protein>
    <recommendedName>
        <fullName evidence="2">LptD C-terminal domain-containing protein</fullName>
    </recommendedName>
</protein>
<feature type="non-terminal residue" evidence="1">
    <location>
        <position position="169"/>
    </location>
</feature>
<gene>
    <name evidence="1" type="ORF">S06H3_61483</name>
</gene>
<evidence type="ECO:0008006" key="2">
    <source>
        <dbReference type="Google" id="ProtNLM"/>
    </source>
</evidence>
<reference evidence="1" key="1">
    <citation type="journal article" date="2014" name="Front. Microbiol.">
        <title>High frequency of phylogenetically diverse reductive dehalogenase-homologous genes in deep subseafloor sedimentary metagenomes.</title>
        <authorList>
            <person name="Kawai M."/>
            <person name="Futagami T."/>
            <person name="Toyoda A."/>
            <person name="Takaki Y."/>
            <person name="Nishi S."/>
            <person name="Hori S."/>
            <person name="Arai W."/>
            <person name="Tsubouchi T."/>
            <person name="Morono Y."/>
            <person name="Uchiyama I."/>
            <person name="Ito T."/>
            <person name="Fujiyama A."/>
            <person name="Inagaki F."/>
            <person name="Takami H."/>
        </authorList>
    </citation>
    <scope>NUCLEOTIDE SEQUENCE</scope>
    <source>
        <strain evidence="1">Expedition CK06-06</strain>
    </source>
</reference>
<dbReference type="AlphaFoldDB" id="X1RBL8"/>
<evidence type="ECO:0000313" key="1">
    <source>
        <dbReference type="EMBL" id="GAI52969.1"/>
    </source>
</evidence>
<name>X1RBL8_9ZZZZ</name>
<proteinExistence type="predicted"/>
<sequence length="169" mass="18990">SEFYLPQISLTASSVLITDTTAIDEQAGRVSDSSYDVQMRDVRLKKGKRTLFYWPFMRSNLERPDIPIKSLHVGHDSTFGTFVEQRDTLNLGVSQRLLTRRGSGDSRRTVEWMRLDTDVTWVNNSGGADSGPDRFIWARPIVPLLVLSAPEIFNGDLVTHDGVRATGLH</sequence>